<organism evidence="2 3">
    <name type="scientific">Ceutorhynchus assimilis</name>
    <name type="common">cabbage seed weevil</name>
    <dbReference type="NCBI Taxonomy" id="467358"/>
    <lineage>
        <taxon>Eukaryota</taxon>
        <taxon>Metazoa</taxon>
        <taxon>Ecdysozoa</taxon>
        <taxon>Arthropoda</taxon>
        <taxon>Hexapoda</taxon>
        <taxon>Insecta</taxon>
        <taxon>Pterygota</taxon>
        <taxon>Neoptera</taxon>
        <taxon>Endopterygota</taxon>
        <taxon>Coleoptera</taxon>
        <taxon>Polyphaga</taxon>
        <taxon>Cucujiformia</taxon>
        <taxon>Curculionidae</taxon>
        <taxon>Ceutorhynchinae</taxon>
        <taxon>Ceutorhynchus</taxon>
    </lineage>
</organism>
<dbReference type="PANTHER" id="PTHR45786">
    <property type="entry name" value="DNA BINDING PROTEIN-LIKE"/>
    <property type="match status" value="1"/>
</dbReference>
<evidence type="ECO:0000259" key="1">
    <source>
        <dbReference type="Pfam" id="PF14214"/>
    </source>
</evidence>
<dbReference type="Pfam" id="PF14214">
    <property type="entry name" value="Helitron_like_N"/>
    <property type="match status" value="1"/>
</dbReference>
<evidence type="ECO:0000313" key="3">
    <source>
        <dbReference type="Proteomes" id="UP001152799"/>
    </source>
</evidence>
<dbReference type="InterPro" id="IPR025476">
    <property type="entry name" value="Helitron_helicase-like"/>
</dbReference>
<dbReference type="EMBL" id="OU892283">
    <property type="protein sequence ID" value="CAG9771498.1"/>
    <property type="molecule type" value="Genomic_DNA"/>
</dbReference>
<protein>
    <recommendedName>
        <fullName evidence="1">Helitron helicase-like domain-containing protein</fullName>
    </recommendedName>
</protein>
<gene>
    <name evidence="2" type="ORF">CEUTPL_LOCUS11930</name>
</gene>
<dbReference type="OrthoDB" id="6279530at2759"/>
<name>A0A9N9MV10_9CUCU</name>
<evidence type="ECO:0000313" key="2">
    <source>
        <dbReference type="EMBL" id="CAG9771498.1"/>
    </source>
</evidence>
<reference evidence="2" key="1">
    <citation type="submission" date="2022-01" db="EMBL/GenBank/DDBJ databases">
        <authorList>
            <person name="King R."/>
        </authorList>
    </citation>
    <scope>NUCLEOTIDE SEQUENCE</scope>
</reference>
<dbReference type="Proteomes" id="UP001152799">
    <property type="component" value="Chromosome 7"/>
</dbReference>
<accession>A0A9N9MV10</accession>
<dbReference type="CDD" id="cd22757">
    <property type="entry name" value="OTU_P87_VP80-like"/>
    <property type="match status" value="1"/>
</dbReference>
<keyword evidence="3" id="KW-1185">Reference proteome</keyword>
<sequence>MAAQIRADIVRHVSNNWKMLKCYTMDRAGVPYDSKRLYIADMSLPHIYGTTCEIMAAGEIFPYEFQLFQNGIVVGRFGEALEGVKKIRFNGNFNEGHFDVLIPMVEVTYTTTVNAELENIVIEPEAESALENDKVFTTESQVDVGSDISQENADVPYGKRKRRKRFTHNLRKRQVKLAVRNYNEKHPESHRAAVSKYTKAHPEIHRAAVHEYTKQHPEIHRAAVHKYTKQHSEINRAAVRKYGKKHPEINRAAVSKSAKNNPQVNEQAVGNYNKKAWKDKLMSGCNYDPNTDYRNDKSVELGPRKTCEFCNAYKWQEDPNGMCCSSGKVQLPVIEPYPEPLKSLLTRHHPMSEHFLSSVRQYNGCFQMTSFGAKEIKEGNYMPPFKVQGQVYHRIGSLLPDPQQNPAFLQIYFVCDDDRECDLRCGIFNGLKPELVFQLQKMLHKINKYIIDFKAAIDSVPVGQTDFKVIISANKMPIGEHPGRFNVPVSKEVAVLIVGQHFEKRDIVIHGRDNRLLRISETHHAYDALQYPLIFCRGEDAYQINIPQCDPKTKQYLKKTVSAADFYSYRLMERNDEENYIILFRSLLNQFLVDTYAKIETERLNYVRNNQKKLRSEEYVHLKDDIARTDGRTSELG</sequence>
<dbReference type="PANTHER" id="PTHR45786:SF74">
    <property type="entry name" value="ATP-DEPENDENT DNA HELICASE"/>
    <property type="match status" value="1"/>
</dbReference>
<dbReference type="AlphaFoldDB" id="A0A9N9MV10"/>
<proteinExistence type="predicted"/>
<feature type="domain" description="Helitron helicase-like" evidence="1">
    <location>
        <begin position="566"/>
        <end position="629"/>
    </location>
</feature>